<accession>A0A2S6ZLW4</accession>
<dbReference type="AlphaFoldDB" id="A0A2S6ZLW4"/>
<evidence type="ECO:0000313" key="1">
    <source>
        <dbReference type="EMBL" id="PPT93248.1"/>
    </source>
</evidence>
<reference evidence="1 2" key="1">
    <citation type="submission" date="2016-08" db="EMBL/GenBank/DDBJ databases">
        <title>Evolution of the type three secretion system and type three effector repertoires in Xanthomonas.</title>
        <authorList>
            <person name="Merda D."/>
            <person name="Briand M."/>
            <person name="Bosis E."/>
            <person name="Rousseau C."/>
            <person name="Portier P."/>
            <person name="Jacques M.-A."/>
            <person name="Fischer-Le Saux M."/>
        </authorList>
    </citation>
    <scope>NUCLEOTIDE SEQUENCE [LARGE SCALE GENOMIC DNA]</scope>
    <source>
        <strain evidence="1 2">CFBP 4691</strain>
    </source>
</reference>
<keyword evidence="2" id="KW-1185">Reference proteome</keyword>
<proteinExistence type="predicted"/>
<dbReference type="OrthoDB" id="6054321at2"/>
<dbReference type="RefSeq" id="WP_128418719.1">
    <property type="nucleotide sequence ID" value="NZ_CP049017.1"/>
</dbReference>
<comment type="caution">
    <text evidence="1">The sequence shown here is derived from an EMBL/GenBank/DDBJ whole genome shotgun (WGS) entry which is preliminary data.</text>
</comment>
<sequence length="98" mass="11400">MASSGEIIFEWAVGFVDECAAAGVELPPQVTRMLPYVDVVLWVRRQRKPPTWREIADRWNVCRATAYRWKRVLRASPECQQELEAHAWYQGLNQGPTR</sequence>
<gene>
    <name evidence="1" type="ORF">XthCFBP4691_01150</name>
</gene>
<name>A0A2S6ZLW4_9XANT</name>
<organism evidence="1 2">
    <name type="scientific">Xanthomonas theicola</name>
    <dbReference type="NCBI Taxonomy" id="56464"/>
    <lineage>
        <taxon>Bacteria</taxon>
        <taxon>Pseudomonadati</taxon>
        <taxon>Pseudomonadota</taxon>
        <taxon>Gammaproteobacteria</taxon>
        <taxon>Lysobacterales</taxon>
        <taxon>Lysobacteraceae</taxon>
        <taxon>Xanthomonas</taxon>
    </lineage>
</organism>
<dbReference type="EMBL" id="MIGX01000002">
    <property type="protein sequence ID" value="PPT93248.1"/>
    <property type="molecule type" value="Genomic_DNA"/>
</dbReference>
<protein>
    <submittedName>
        <fullName evidence="1">Uncharacterized protein</fullName>
    </submittedName>
</protein>
<dbReference type="Proteomes" id="UP000239898">
    <property type="component" value="Unassembled WGS sequence"/>
</dbReference>
<evidence type="ECO:0000313" key="2">
    <source>
        <dbReference type="Proteomes" id="UP000239898"/>
    </source>
</evidence>